<accession>A0ABT4B3F0</accession>
<protein>
    <submittedName>
        <fullName evidence="1">Uncharacterized protein</fullName>
    </submittedName>
</protein>
<gene>
    <name evidence="1" type="ORF">OWR29_23665</name>
</gene>
<sequence length="549" mass="60400">MPDHLVQLLLAGAAEAGEGGYNNFDAWSTNLRGTDADSPGGRLVTAHEALHSVLNDTTGYGMALAAYAVLSRHTEEDHLSALRKLVDACRGTHESFATFGSIWLVGSGDLALLAGYPDYRGWYQDAADLVPHLADHDRRKELMLEAVVRVCMQSHAVETLLGAQFAPDAWRRVEPADRPDSRFGRLHGLVDEDFWRSAWADCEAALGDSAGLAAVRAALEDPALRPETYDGVYSSDWQVCSEVLHHRLAGLLGSRAPTLAYDGHRDLIGEVIGVVERRAPHTAGLLLPSTDERTVEEESYEMWRRERLVVRDAPRPVRLARLEDLRGSDHLRLLSASPTETYVFCAVRPAFRMLDQFRFADADAAWLAGLGARPVVAARSGDTAGELDMVVFSEPDQLATVAAGRPDQVKVLTNVSLRCFGDDEWRRRWSRALTRTRLTALFDLSPFQQFDLWAQENDTFSFAIGSIRDKDSSPADVLAFRVGANDLPILLLCSAVTGDVLLRYLRQHAGTAREDPSILTAGADLIGRTISHLITEETSFDLAAYPKDV</sequence>
<evidence type="ECO:0000313" key="1">
    <source>
        <dbReference type="EMBL" id="MCY1141006.1"/>
    </source>
</evidence>
<comment type="caution">
    <text evidence="1">The sequence shown here is derived from an EMBL/GenBank/DDBJ whole genome shotgun (WGS) entry which is preliminary data.</text>
</comment>
<proteinExistence type="predicted"/>
<keyword evidence="2" id="KW-1185">Reference proteome</keyword>
<dbReference type="Proteomes" id="UP001151002">
    <property type="component" value="Unassembled WGS sequence"/>
</dbReference>
<evidence type="ECO:0000313" key="2">
    <source>
        <dbReference type="Proteomes" id="UP001151002"/>
    </source>
</evidence>
<dbReference type="RefSeq" id="WP_267565376.1">
    <property type="nucleotide sequence ID" value="NZ_JAPNTZ010000008.1"/>
</dbReference>
<name>A0ABT4B3F0_9ACTN</name>
<organism evidence="1 2">
    <name type="scientific">Paractinoplanes pyxinae</name>
    <dbReference type="NCBI Taxonomy" id="2997416"/>
    <lineage>
        <taxon>Bacteria</taxon>
        <taxon>Bacillati</taxon>
        <taxon>Actinomycetota</taxon>
        <taxon>Actinomycetes</taxon>
        <taxon>Micromonosporales</taxon>
        <taxon>Micromonosporaceae</taxon>
        <taxon>Paractinoplanes</taxon>
    </lineage>
</organism>
<dbReference type="EMBL" id="JAPNTZ010000008">
    <property type="protein sequence ID" value="MCY1141006.1"/>
    <property type="molecule type" value="Genomic_DNA"/>
</dbReference>
<reference evidence="1" key="1">
    <citation type="submission" date="2022-11" db="EMBL/GenBank/DDBJ databases">
        <authorList>
            <person name="Somphong A."/>
            <person name="Phongsopitanun W."/>
        </authorList>
    </citation>
    <scope>NUCLEOTIDE SEQUENCE</scope>
    <source>
        <strain evidence="1">Pm04-4</strain>
    </source>
</reference>